<dbReference type="Proteomes" id="UP000257109">
    <property type="component" value="Unassembled WGS sequence"/>
</dbReference>
<feature type="non-terminal residue" evidence="1">
    <location>
        <position position="1"/>
    </location>
</feature>
<comment type="caution">
    <text evidence="1">The sequence shown here is derived from an EMBL/GenBank/DDBJ whole genome shotgun (WGS) entry which is preliminary data.</text>
</comment>
<proteinExistence type="predicted"/>
<protein>
    <submittedName>
        <fullName evidence="1">Uncharacterized protein</fullName>
    </submittedName>
</protein>
<dbReference type="InterPro" id="IPR043502">
    <property type="entry name" value="DNA/RNA_pol_sf"/>
</dbReference>
<gene>
    <name evidence="1" type="ORF">CR513_21572</name>
</gene>
<name>A0A371GZE9_MUCPR</name>
<dbReference type="EMBL" id="QJKJ01004034">
    <property type="protein sequence ID" value="RDX95843.1"/>
    <property type="molecule type" value="Genomic_DNA"/>
</dbReference>
<dbReference type="Gene3D" id="3.30.70.270">
    <property type="match status" value="1"/>
</dbReference>
<organism evidence="1 2">
    <name type="scientific">Mucuna pruriens</name>
    <name type="common">Velvet bean</name>
    <name type="synonym">Dolichos pruriens</name>
    <dbReference type="NCBI Taxonomy" id="157652"/>
    <lineage>
        <taxon>Eukaryota</taxon>
        <taxon>Viridiplantae</taxon>
        <taxon>Streptophyta</taxon>
        <taxon>Embryophyta</taxon>
        <taxon>Tracheophyta</taxon>
        <taxon>Spermatophyta</taxon>
        <taxon>Magnoliopsida</taxon>
        <taxon>eudicotyledons</taxon>
        <taxon>Gunneridae</taxon>
        <taxon>Pentapetalae</taxon>
        <taxon>rosids</taxon>
        <taxon>fabids</taxon>
        <taxon>Fabales</taxon>
        <taxon>Fabaceae</taxon>
        <taxon>Papilionoideae</taxon>
        <taxon>50 kb inversion clade</taxon>
        <taxon>NPAAA clade</taxon>
        <taxon>indigoferoid/millettioid clade</taxon>
        <taxon>Phaseoleae</taxon>
        <taxon>Mucuna</taxon>
    </lineage>
</organism>
<accession>A0A371GZE9</accession>
<dbReference type="AlphaFoldDB" id="A0A371GZE9"/>
<evidence type="ECO:0000313" key="2">
    <source>
        <dbReference type="Proteomes" id="UP000257109"/>
    </source>
</evidence>
<evidence type="ECO:0000313" key="1">
    <source>
        <dbReference type="EMBL" id="RDX95843.1"/>
    </source>
</evidence>
<reference evidence="1" key="1">
    <citation type="submission" date="2018-05" db="EMBL/GenBank/DDBJ databases">
        <title>Draft genome of Mucuna pruriens seed.</title>
        <authorList>
            <person name="Nnadi N.E."/>
            <person name="Vos R."/>
            <person name="Hasami M.H."/>
            <person name="Devisetty U.K."/>
            <person name="Aguiy J.C."/>
        </authorList>
    </citation>
    <scope>NUCLEOTIDE SEQUENCE [LARGE SCALE GENOMIC DNA]</scope>
    <source>
        <strain evidence="1">JCA_2017</strain>
    </source>
</reference>
<keyword evidence="2" id="KW-1185">Reference proteome</keyword>
<dbReference type="InterPro" id="IPR043128">
    <property type="entry name" value="Rev_trsase/Diguanyl_cyclase"/>
</dbReference>
<sequence length="165" mass="19235">MLRNPNAFINDIIVKTPTSNDYVANLTKYFSILREHSMRLNPFKVTPLDGFTLLKRIIEVYSNKCMDVFNIKSPKTVKDLSFSKIERMFSEPSSSQSQEEEVTFVLVRETRNKQHLIYFTSRVLQSYQSPSIKIYITYELKQVIKVQALANYVVKMTRLSDATFS</sequence>
<dbReference type="SUPFAM" id="SSF56672">
    <property type="entry name" value="DNA/RNA polymerases"/>
    <property type="match status" value="1"/>
</dbReference>